<dbReference type="PANTHER" id="PTHR48083:SF15">
    <property type="entry name" value="ACYL-COA DEHYDROGENASE APDG"/>
    <property type="match status" value="1"/>
</dbReference>
<dbReference type="InterPro" id="IPR013786">
    <property type="entry name" value="AcylCoA_DH/ox_N"/>
</dbReference>
<evidence type="ECO:0000256" key="5">
    <source>
        <dbReference type="ARBA" id="ARBA00023002"/>
    </source>
</evidence>
<dbReference type="InterPro" id="IPR009075">
    <property type="entry name" value="AcylCo_DH/oxidase_C"/>
</dbReference>
<keyword evidence="4 6" id="KW-0274">FAD</keyword>
<comment type="caution">
    <text evidence="10">The sequence shown here is derived from an EMBL/GenBank/DDBJ whole genome shotgun (WGS) entry which is preliminary data.</text>
</comment>
<evidence type="ECO:0000256" key="3">
    <source>
        <dbReference type="ARBA" id="ARBA00022630"/>
    </source>
</evidence>
<keyword evidence="3 6" id="KW-0285">Flavoprotein</keyword>
<keyword evidence="11" id="KW-1185">Reference proteome</keyword>
<dbReference type="Pfam" id="PF02770">
    <property type="entry name" value="Acyl-CoA_dh_M"/>
    <property type="match status" value="1"/>
</dbReference>
<dbReference type="Pfam" id="PF02771">
    <property type="entry name" value="Acyl-CoA_dh_N"/>
    <property type="match status" value="1"/>
</dbReference>
<dbReference type="InterPro" id="IPR037069">
    <property type="entry name" value="AcylCoA_DH/ox_N_sf"/>
</dbReference>
<dbReference type="InterPro" id="IPR046373">
    <property type="entry name" value="Acyl-CoA_Oxase/DH_mid-dom_sf"/>
</dbReference>
<dbReference type="Gene3D" id="1.20.140.10">
    <property type="entry name" value="Butyryl-CoA Dehydrogenase, subunit A, domain 3"/>
    <property type="match status" value="1"/>
</dbReference>
<dbReference type="Gene3D" id="2.40.110.10">
    <property type="entry name" value="Butyryl-CoA Dehydrogenase, subunit A, domain 2"/>
    <property type="match status" value="1"/>
</dbReference>
<dbReference type="Gene3D" id="1.10.540.10">
    <property type="entry name" value="Acyl-CoA dehydrogenase/oxidase, N-terminal domain"/>
    <property type="match status" value="1"/>
</dbReference>
<dbReference type="EMBL" id="CAVMBE010000001">
    <property type="protein sequence ID" value="CAK3772125.1"/>
    <property type="molecule type" value="Genomic_DNA"/>
</dbReference>
<dbReference type="Pfam" id="PF00441">
    <property type="entry name" value="Acyl-CoA_dh_1"/>
    <property type="match status" value="1"/>
</dbReference>
<dbReference type="Proteomes" id="UP001296104">
    <property type="component" value="Unassembled WGS sequence"/>
</dbReference>
<evidence type="ECO:0000313" key="10">
    <source>
        <dbReference type="EMBL" id="CAK3772125.1"/>
    </source>
</evidence>
<evidence type="ECO:0000259" key="8">
    <source>
        <dbReference type="Pfam" id="PF02770"/>
    </source>
</evidence>
<dbReference type="GO" id="GO:0033539">
    <property type="term" value="P:fatty acid beta-oxidation using acyl-CoA dehydrogenase"/>
    <property type="evidence" value="ECO:0007669"/>
    <property type="project" value="TreeGrafter"/>
</dbReference>
<evidence type="ECO:0000259" key="7">
    <source>
        <dbReference type="Pfam" id="PF00441"/>
    </source>
</evidence>
<dbReference type="InterPro" id="IPR036250">
    <property type="entry name" value="AcylCo_DH-like_C"/>
</dbReference>
<gene>
    <name evidence="10" type="ORF">LECACI_7A000446</name>
</gene>
<feature type="domain" description="Acyl-CoA dehydrogenase/oxidase N-terminal" evidence="9">
    <location>
        <begin position="28"/>
        <end position="156"/>
    </location>
</feature>
<dbReference type="GO" id="GO:0003995">
    <property type="term" value="F:acyl-CoA dehydrogenase activity"/>
    <property type="evidence" value="ECO:0007669"/>
    <property type="project" value="TreeGrafter"/>
</dbReference>
<evidence type="ECO:0000259" key="9">
    <source>
        <dbReference type="Pfam" id="PF02771"/>
    </source>
</evidence>
<dbReference type="InterPro" id="IPR009100">
    <property type="entry name" value="AcylCoA_DH/oxidase_NM_dom_sf"/>
</dbReference>
<evidence type="ECO:0000256" key="4">
    <source>
        <dbReference type="ARBA" id="ARBA00022827"/>
    </source>
</evidence>
<comment type="similarity">
    <text evidence="2 6">Belongs to the acyl-CoA dehydrogenase family.</text>
</comment>
<accession>A0AAI8YRD4</accession>
<evidence type="ECO:0000256" key="6">
    <source>
        <dbReference type="RuleBase" id="RU362125"/>
    </source>
</evidence>
<dbReference type="SUPFAM" id="SSF47203">
    <property type="entry name" value="Acyl-CoA dehydrogenase C-terminal domain-like"/>
    <property type="match status" value="1"/>
</dbReference>
<dbReference type="InterPro" id="IPR006091">
    <property type="entry name" value="Acyl-CoA_Oxase/DH_mid-dom"/>
</dbReference>
<dbReference type="InterPro" id="IPR050741">
    <property type="entry name" value="Acyl-CoA_dehydrogenase"/>
</dbReference>
<evidence type="ECO:0000256" key="1">
    <source>
        <dbReference type="ARBA" id="ARBA00001974"/>
    </source>
</evidence>
<keyword evidence="5 6" id="KW-0560">Oxidoreductase</keyword>
<dbReference type="GO" id="GO:0050660">
    <property type="term" value="F:flavin adenine dinucleotide binding"/>
    <property type="evidence" value="ECO:0007669"/>
    <property type="project" value="InterPro"/>
</dbReference>
<proteinExistence type="inferred from homology"/>
<sequence length="446" mass="49229">MPSADPLTNIPFSEPAWLAGLPSPLYKEKHIKFQKACRAWLDQHFTPYCMEWENSGDLPHDLFDKFNQYNMLLPNLPSPLPIEWLRQVGIKDILGTPVEEWDYVHTGIWVDEMNRSGLGGPSSGLTAGFAYAIPPIIKYGSRQLQERFLPALLTGKKRTCIAITEPSAGSDVANVETTAEKSKDGKYYVVNGTKKWITNGIWSDYATMCVRTGGGKGAAGLSLLVVPLKEKGVEMRRLRVTGNKTGGTTFIDIEDLKVPVENLIGEEGKGMFYVMTNFNHERLLIALGAARTSRVALSTAIGYVMKREAFGKALIEQPVVRHRLAKAGAELETLQAWLEQFLWQMDHLPKSEADKRLGGLTAMVKAKAGMVLNECAQTAVLLFGGNGFTQSGQGELVEHIYRDVFGARIPGGSEDVMLDLAVRQLVKNFQKATKDLEKDGGDRAKL</sequence>
<feature type="domain" description="Acyl-CoA oxidase/dehydrogenase middle" evidence="8">
    <location>
        <begin position="160"/>
        <end position="250"/>
    </location>
</feature>
<reference evidence="10" key="1">
    <citation type="submission" date="2023-11" db="EMBL/GenBank/DDBJ databases">
        <authorList>
            <person name="Alioto T."/>
            <person name="Alioto T."/>
            <person name="Gomez Garrido J."/>
        </authorList>
    </citation>
    <scope>NUCLEOTIDE SEQUENCE</scope>
</reference>
<feature type="domain" description="Acyl-CoA dehydrogenase/oxidase C-terminal" evidence="7">
    <location>
        <begin position="268"/>
        <end position="425"/>
    </location>
</feature>
<dbReference type="GO" id="GO:0005737">
    <property type="term" value="C:cytoplasm"/>
    <property type="evidence" value="ECO:0007669"/>
    <property type="project" value="TreeGrafter"/>
</dbReference>
<dbReference type="SUPFAM" id="SSF56645">
    <property type="entry name" value="Acyl-CoA dehydrogenase NM domain-like"/>
    <property type="match status" value="1"/>
</dbReference>
<organism evidence="10 11">
    <name type="scientific">Lecanosticta acicola</name>
    <dbReference type="NCBI Taxonomy" id="111012"/>
    <lineage>
        <taxon>Eukaryota</taxon>
        <taxon>Fungi</taxon>
        <taxon>Dikarya</taxon>
        <taxon>Ascomycota</taxon>
        <taxon>Pezizomycotina</taxon>
        <taxon>Dothideomycetes</taxon>
        <taxon>Dothideomycetidae</taxon>
        <taxon>Mycosphaerellales</taxon>
        <taxon>Mycosphaerellaceae</taxon>
        <taxon>Lecanosticta</taxon>
    </lineage>
</organism>
<evidence type="ECO:0000256" key="2">
    <source>
        <dbReference type="ARBA" id="ARBA00009347"/>
    </source>
</evidence>
<name>A0AAI8YRD4_9PEZI</name>
<evidence type="ECO:0000313" key="11">
    <source>
        <dbReference type="Proteomes" id="UP001296104"/>
    </source>
</evidence>
<dbReference type="PANTHER" id="PTHR48083">
    <property type="entry name" value="MEDIUM-CHAIN SPECIFIC ACYL-COA DEHYDROGENASE, MITOCHONDRIAL-RELATED"/>
    <property type="match status" value="1"/>
</dbReference>
<dbReference type="AlphaFoldDB" id="A0AAI8YRD4"/>
<comment type="cofactor">
    <cofactor evidence="1 6">
        <name>FAD</name>
        <dbReference type="ChEBI" id="CHEBI:57692"/>
    </cofactor>
</comment>
<protein>
    <submittedName>
        <fullName evidence="10">Acyl- dehydrogenase</fullName>
    </submittedName>
</protein>